<organism evidence="1 2">
    <name type="scientific">Trifolium pratense</name>
    <name type="common">Red clover</name>
    <dbReference type="NCBI Taxonomy" id="57577"/>
    <lineage>
        <taxon>Eukaryota</taxon>
        <taxon>Viridiplantae</taxon>
        <taxon>Streptophyta</taxon>
        <taxon>Embryophyta</taxon>
        <taxon>Tracheophyta</taxon>
        <taxon>Spermatophyta</taxon>
        <taxon>Magnoliopsida</taxon>
        <taxon>eudicotyledons</taxon>
        <taxon>Gunneridae</taxon>
        <taxon>Pentapetalae</taxon>
        <taxon>rosids</taxon>
        <taxon>fabids</taxon>
        <taxon>Fabales</taxon>
        <taxon>Fabaceae</taxon>
        <taxon>Papilionoideae</taxon>
        <taxon>50 kb inversion clade</taxon>
        <taxon>NPAAA clade</taxon>
        <taxon>Hologalegina</taxon>
        <taxon>IRL clade</taxon>
        <taxon>Trifolieae</taxon>
        <taxon>Trifolium</taxon>
    </lineage>
</organism>
<name>A0ACB0J4V8_TRIPR</name>
<accession>A0ACB0J4V8</accession>
<gene>
    <name evidence="1" type="ORF">MILVUS5_LOCUS9217</name>
</gene>
<reference evidence="1" key="1">
    <citation type="submission" date="2023-10" db="EMBL/GenBank/DDBJ databases">
        <authorList>
            <person name="Rodriguez Cubillos JULIANA M."/>
            <person name="De Vega J."/>
        </authorList>
    </citation>
    <scope>NUCLEOTIDE SEQUENCE</scope>
</reference>
<comment type="caution">
    <text evidence="1">The sequence shown here is derived from an EMBL/GenBank/DDBJ whole genome shotgun (WGS) entry which is preliminary data.</text>
</comment>
<evidence type="ECO:0000313" key="2">
    <source>
        <dbReference type="Proteomes" id="UP001177021"/>
    </source>
</evidence>
<dbReference type="EMBL" id="CASHSV030000024">
    <property type="protein sequence ID" value="CAJ2639140.1"/>
    <property type="molecule type" value="Genomic_DNA"/>
</dbReference>
<evidence type="ECO:0000313" key="1">
    <source>
        <dbReference type="EMBL" id="CAJ2639140.1"/>
    </source>
</evidence>
<proteinExistence type="predicted"/>
<protein>
    <submittedName>
        <fullName evidence="1">Uncharacterized protein</fullName>
    </submittedName>
</protein>
<keyword evidence="2" id="KW-1185">Reference proteome</keyword>
<sequence>MAADWSQLPEDLLQQIYQKLNNQFYQLRFRSVCSPWRSSISKNHLNNLPTKLPSSCSNSNNTSITLSLSKRSIFLITPPPNQQTLNPWLIKIGPDSNNQTHLWHPLSRDTQFPLYHPIIIDFNQISVRDLGREFVIGNFPSRRPLYIDCNNSLDPGKVVVCDTWHNGIDRCSLLLTIHGTGELAIFRCGDEQWTLIPSISEFPYTDVCMFNGRPIAVDIFGEVVEVRPDLSLDLVVEHGMYGGKKKVLVESDGELLLLVSGHLSYDYDDSVLDDDGEGIYDGAVQIDVFRLDEKEKKWLHVKDLGNRVLFWGEDCAFSASFIGNGNCVIFSDAVFRSVHSAELGISVFHLDGRCTSPLSDFPCYSNLFWPAPEWVKLNIDNSRVCVLD</sequence>
<dbReference type="Proteomes" id="UP001177021">
    <property type="component" value="Unassembled WGS sequence"/>
</dbReference>